<reference evidence="1" key="1">
    <citation type="submission" date="2022-04" db="EMBL/GenBank/DDBJ databases">
        <title>Genome of the entomopathogenic fungus Entomophthora muscae.</title>
        <authorList>
            <person name="Elya C."/>
            <person name="Lovett B.R."/>
            <person name="Lee E."/>
            <person name="Macias A.M."/>
            <person name="Hajek A.E."/>
            <person name="De Bivort B.L."/>
            <person name="Kasson M.T."/>
            <person name="De Fine Licht H.H."/>
            <person name="Stajich J.E."/>
        </authorList>
    </citation>
    <scope>NUCLEOTIDE SEQUENCE</scope>
    <source>
        <strain evidence="1">Berkeley</strain>
    </source>
</reference>
<evidence type="ECO:0000313" key="1">
    <source>
        <dbReference type="EMBL" id="KAJ9060301.1"/>
    </source>
</evidence>
<keyword evidence="2" id="KW-1185">Reference proteome</keyword>
<gene>
    <name evidence="1" type="primary">FZO1_1</name>
    <name evidence="1" type="ORF">DSO57_1032266</name>
</gene>
<evidence type="ECO:0000313" key="2">
    <source>
        <dbReference type="Proteomes" id="UP001165960"/>
    </source>
</evidence>
<dbReference type="EMBL" id="QTSX02005211">
    <property type="protein sequence ID" value="KAJ9060301.1"/>
    <property type="molecule type" value="Genomic_DNA"/>
</dbReference>
<sequence length="813" mass="90409">MSFSRQNSLTREGSYSTFTQNYNSRSGSPRFGTPPNSSSSILSDSPLNTEPHRDTISFEQRERIFQDKSSRLITLLSETQGLVQRLGELNASEWVFRYPTQPAEQVSRNHRNFQTVHISDSTDPGFAPAPRLRSNSITLTESDLTNSKRVQSQNGRAADMGYSSADLDILRLEVKCGSQSNQRVIESLEKNSISNLLDGRLSHCRSYLDKLATRVNDKNSKILVTGDLNSGKSTFVNALLKRKVLPTDQQPCTMLFCEVLAIEQNDGFEEAHAIPCAARYNRLDPSTFERIEVRHLSKTVAEDFKGFEQVKIYCHDKHSTETMLNNGTLDITLIDSPGLNRDSLKTTQLFARQEEIDVVVFVVHAENQFTLSSQEFLQSAGKEKAYIFIVINRFDTIRDKKRCRAHILKQIKELSPRTYEDADELVHFVAAEECFPIEGEHALPSREIPSDFQRLEGSLRSFILDKRARSKLAPAKQFALNVLADISILAKFNLDAANKQHEEITSTLDLILPQYETTLKEKRLAEAESNKIFHSTLEYSRSEVEKSLGMFISSMGEIVSIPTWPGVFGAMNYVEALKQNIYCALRQQTGDAERRVSDSCASAYHSILLLSGDASESVPPCPLVGIKLLEKDVLADIEITWAEMFDIHSKIRNLSIGFSALSFIGAQLVGPRQLAMLAFEGIVSSSPSGSSQLVMLAGFAFTGVGFLYLSMGDVRSCCTKKVIKKAHDALRVSRIAEKAGERSSANAGKYLQLATGHLYATYSAKIKNQEAVKQANLELQRIVGGAQAGFSALFRDSRAIASKLATISTDDVL</sequence>
<name>A0ACC2SD06_9FUNG</name>
<comment type="caution">
    <text evidence="1">The sequence shown here is derived from an EMBL/GenBank/DDBJ whole genome shotgun (WGS) entry which is preliminary data.</text>
</comment>
<proteinExistence type="predicted"/>
<dbReference type="Proteomes" id="UP001165960">
    <property type="component" value="Unassembled WGS sequence"/>
</dbReference>
<protein>
    <submittedName>
        <fullName evidence="1">Mitofusin</fullName>
    </submittedName>
</protein>
<accession>A0ACC2SD06</accession>
<organism evidence="1 2">
    <name type="scientific">Entomophthora muscae</name>
    <dbReference type="NCBI Taxonomy" id="34485"/>
    <lineage>
        <taxon>Eukaryota</taxon>
        <taxon>Fungi</taxon>
        <taxon>Fungi incertae sedis</taxon>
        <taxon>Zoopagomycota</taxon>
        <taxon>Entomophthoromycotina</taxon>
        <taxon>Entomophthoromycetes</taxon>
        <taxon>Entomophthorales</taxon>
        <taxon>Entomophthoraceae</taxon>
        <taxon>Entomophthora</taxon>
    </lineage>
</organism>